<proteinExistence type="predicted"/>
<comment type="caution">
    <text evidence="3">The sequence shown here is derived from an EMBL/GenBank/DDBJ whole genome shotgun (WGS) entry which is preliminary data.</text>
</comment>
<keyword evidence="1" id="KW-1133">Transmembrane helix</keyword>
<feature type="transmembrane region" description="Helical" evidence="1">
    <location>
        <begin position="136"/>
        <end position="156"/>
    </location>
</feature>
<dbReference type="Proteomes" id="UP000231134">
    <property type="component" value="Unassembled WGS sequence"/>
</dbReference>
<dbReference type="OrthoDB" id="9804547at2"/>
<evidence type="ECO:0000256" key="1">
    <source>
        <dbReference type="SAM" id="Phobius"/>
    </source>
</evidence>
<dbReference type="SUPFAM" id="SSF52091">
    <property type="entry name" value="SpoIIaa-like"/>
    <property type="match status" value="1"/>
</dbReference>
<dbReference type="AlphaFoldDB" id="A0A2M9A7G3"/>
<keyword evidence="1" id="KW-0472">Membrane</keyword>
<evidence type="ECO:0000313" key="3">
    <source>
        <dbReference type="EMBL" id="PJJ41573.1"/>
    </source>
</evidence>
<name>A0A2M9A7G3_9BACT</name>
<feature type="domain" description="STAS" evidence="2">
    <location>
        <begin position="6"/>
        <end position="83"/>
    </location>
</feature>
<keyword evidence="4" id="KW-1185">Reference proteome</keyword>
<sequence>MNSEQIDLFVEESDQEVYVRISGTFGFTQFAPLREKVNRIMDGPGKRWFLDVDRARFTDKEYLKLFLDFLEKAKQKDTELVLVYNGDENKNFFAPYAHIFAVTGNWKTYRRKGVLAAIGAVGAYYNKQTGIRLSPFVALVLIFVLLGWFFTLYGIIRGQQEEIRVREAHVLEMEQETERMRNELDYLQSMIGPLKNLGLIIDSTTSKRSETRIRNWTKYLDRLETRRREK</sequence>
<dbReference type="InterPro" id="IPR036513">
    <property type="entry name" value="STAS_dom_sf"/>
</dbReference>
<dbReference type="RefSeq" id="WP_100425532.1">
    <property type="nucleotide sequence ID" value="NZ_JAQXKX010000020.1"/>
</dbReference>
<reference evidence="3 4" key="1">
    <citation type="submission" date="2017-11" db="EMBL/GenBank/DDBJ databases">
        <title>Animal gut microbial communities from fecal samples from Wisconsin, USA.</title>
        <authorList>
            <person name="Neumann A."/>
        </authorList>
    </citation>
    <scope>NUCLEOTIDE SEQUENCE [LARGE SCALE GENOMIC DNA]</scope>
    <source>
        <strain evidence="3 4">UWS3</strain>
    </source>
</reference>
<accession>A0A2M9A7G3</accession>
<dbReference type="PROSITE" id="PS50801">
    <property type="entry name" value="STAS"/>
    <property type="match status" value="1"/>
</dbReference>
<dbReference type="EMBL" id="PGEX01000001">
    <property type="protein sequence ID" value="PJJ41573.1"/>
    <property type="molecule type" value="Genomic_DNA"/>
</dbReference>
<organism evidence="3 4">
    <name type="scientific">Hallerella succinigenes</name>
    <dbReference type="NCBI Taxonomy" id="1896222"/>
    <lineage>
        <taxon>Bacteria</taxon>
        <taxon>Pseudomonadati</taxon>
        <taxon>Fibrobacterota</taxon>
        <taxon>Fibrobacteria</taxon>
        <taxon>Fibrobacterales</taxon>
        <taxon>Fibrobacteraceae</taxon>
        <taxon>Hallerella</taxon>
    </lineage>
</organism>
<dbReference type="InterPro" id="IPR002645">
    <property type="entry name" value="STAS_dom"/>
</dbReference>
<evidence type="ECO:0000259" key="2">
    <source>
        <dbReference type="PROSITE" id="PS50801"/>
    </source>
</evidence>
<gene>
    <name evidence="3" type="ORF">BGX16_1556</name>
</gene>
<dbReference type="Gene3D" id="3.30.750.24">
    <property type="entry name" value="STAS domain"/>
    <property type="match status" value="1"/>
</dbReference>
<evidence type="ECO:0000313" key="4">
    <source>
        <dbReference type="Proteomes" id="UP000231134"/>
    </source>
</evidence>
<keyword evidence="1" id="KW-0812">Transmembrane</keyword>
<protein>
    <recommendedName>
        <fullName evidence="2">STAS domain-containing protein</fullName>
    </recommendedName>
</protein>